<organism evidence="1 2">
    <name type="scientific">Mycoplasmopsis bovis</name>
    <name type="common">Mycoplasma bovis</name>
    <dbReference type="NCBI Taxonomy" id="28903"/>
    <lineage>
        <taxon>Bacteria</taxon>
        <taxon>Bacillati</taxon>
        <taxon>Mycoplasmatota</taxon>
        <taxon>Mycoplasmoidales</taxon>
        <taxon>Metamycoplasmataceae</taxon>
        <taxon>Mycoplasmopsis</taxon>
    </lineage>
</organism>
<dbReference type="EMBL" id="LT578453">
    <property type="protein sequence ID" value="SBO46244.1"/>
    <property type="molecule type" value="Genomic_DNA"/>
</dbReference>
<dbReference type="RefSeq" id="WP_075271017.1">
    <property type="nucleotide sequence ID" value="NZ_CP022589.1"/>
</dbReference>
<accession>A0A2N8U2L8</accession>
<evidence type="ECO:0000313" key="2">
    <source>
        <dbReference type="Proteomes" id="UP000233776"/>
    </source>
</evidence>
<sequence>MDNKNIFKQVASQTQKLQQENFDKSKKLDNDQAVDNLLNQADKLLNKPAKQIQAKKEGKATGLYLTQSLVDDIAKIQEQAINLGFGKISIPDLIKYGLVYFKRFILMNLVESPKDDK</sequence>
<reference evidence="1 2" key="1">
    <citation type="submission" date="2016-06" db="EMBL/GenBank/DDBJ databases">
        <authorList>
            <person name="Kjaerup R.B."/>
            <person name="Dalgaard T.S."/>
            <person name="Juul-Madsen H.R."/>
        </authorList>
    </citation>
    <scope>NUCLEOTIDE SEQUENCE [LARGE SCALE GENOMIC DNA]</scope>
    <source>
        <strain evidence="1">JF4278</strain>
    </source>
</reference>
<protein>
    <submittedName>
        <fullName evidence="1">Uncharacterized protein</fullName>
    </submittedName>
</protein>
<dbReference type="AlphaFoldDB" id="A0A2N8U2L8"/>
<evidence type="ECO:0000313" key="1">
    <source>
        <dbReference type="EMBL" id="SBO46244.1"/>
    </source>
</evidence>
<gene>
    <name evidence="1" type="ORF">MBOVJF4278_00472</name>
</gene>
<proteinExistence type="predicted"/>
<dbReference type="Proteomes" id="UP000233776">
    <property type="component" value="Chromosome I"/>
</dbReference>
<name>A0A2N8U2L8_MYCBV</name>